<evidence type="ECO:0000313" key="2">
    <source>
        <dbReference type="EMBL" id="RIE05077.1"/>
    </source>
</evidence>
<dbReference type="InterPro" id="IPR050490">
    <property type="entry name" value="Bact_solute-bd_prot1"/>
</dbReference>
<dbReference type="Gene3D" id="3.40.190.10">
    <property type="entry name" value="Periplasmic binding protein-like II"/>
    <property type="match status" value="2"/>
</dbReference>
<protein>
    <submittedName>
        <fullName evidence="2">Extracellular solute-binding protein</fullName>
    </submittedName>
</protein>
<dbReference type="AlphaFoldDB" id="A0A398CZ07"/>
<accession>A0A398CZ07</accession>
<reference evidence="2 3" key="1">
    <citation type="submission" date="2018-09" db="EMBL/GenBank/DDBJ databases">
        <title>Cohnella cavernae sp. nov., isolated from a karst cave.</title>
        <authorList>
            <person name="Zhu H."/>
        </authorList>
    </citation>
    <scope>NUCLEOTIDE SEQUENCE [LARGE SCALE GENOMIC DNA]</scope>
    <source>
        <strain evidence="2 3">K2E09-144</strain>
    </source>
</reference>
<dbReference type="EMBL" id="QXJM01000016">
    <property type="protein sequence ID" value="RIE05077.1"/>
    <property type="molecule type" value="Genomic_DNA"/>
</dbReference>
<proteinExistence type="predicted"/>
<evidence type="ECO:0000256" key="1">
    <source>
        <dbReference type="SAM" id="MobiDB-lite"/>
    </source>
</evidence>
<gene>
    <name evidence="2" type="ORF">D3H35_02800</name>
</gene>
<dbReference type="Proteomes" id="UP000266340">
    <property type="component" value="Unassembled WGS sequence"/>
</dbReference>
<dbReference type="PANTHER" id="PTHR43649">
    <property type="entry name" value="ARABINOSE-BINDING PROTEIN-RELATED"/>
    <property type="match status" value="1"/>
</dbReference>
<keyword evidence="3" id="KW-1185">Reference proteome</keyword>
<evidence type="ECO:0000313" key="3">
    <source>
        <dbReference type="Proteomes" id="UP000266340"/>
    </source>
</evidence>
<dbReference type="PANTHER" id="PTHR43649:SF12">
    <property type="entry name" value="DIACETYLCHITOBIOSE BINDING PROTEIN DASA"/>
    <property type="match status" value="1"/>
</dbReference>
<feature type="region of interest" description="Disordered" evidence="1">
    <location>
        <begin position="57"/>
        <end position="79"/>
    </location>
</feature>
<dbReference type="SUPFAM" id="SSF53850">
    <property type="entry name" value="Periplasmic binding protein-like II"/>
    <property type="match status" value="1"/>
</dbReference>
<comment type="caution">
    <text evidence="2">The sequence shown here is derived from an EMBL/GenBank/DDBJ whole genome shotgun (WGS) entry which is preliminary data.</text>
</comment>
<sequence length="571" mass="62605">MIAAKKSQQYAGSRLSSNQIRCEGDNRSMNKLKKIAMPALAFSLLFVMAACSSNDNSSSPSAPASGSPTASSSASGSPDTGKKYTISMLDFTYGKIPPSDGQGVKLLNEKFNIDYKPTIVPYEGYQEKMSTTIAGGDMPDVLGIEEYLAGGTLHTWAEQGAFLPLNDYIKKYPTLAAVPEEVWAIVTSKDGKIWGIPRYYPNNPTQNWVIRQDWLDNLGLQMPTSYEELAKVALAFTNDDPDKNGKKDTYGLVMGPGASPSYAMGAYWDRDAWYHKNADGNLIPGYISDAYKENVIMFTDLYKKGAITKGFGANAGFEVGQADFYNGKAGMFMGGIRGMDENLANSLLSVAPNAKLSSIPPFVAPDGTQGLTAQRGYYRITVLNAKLAGDEDKINRILSLVDYGRTFIPVSERTPDNETFDFRSGKANTGYTYENSVTTFTQPDQGLMPSSYLPDANMWAPSVLDNKYSELMNNPLLKPYVQQLEKEYSDYEEYVDPGYIGYSPILNTGKGTDAINKVIDAQVKMIMGELPLSNWDKVIADYMKNGGGDIIKEMNESLKGKTLTGFKKMGQ</sequence>
<name>A0A398CZ07_9BACL</name>
<feature type="region of interest" description="Disordered" evidence="1">
    <location>
        <begin position="1"/>
        <end position="22"/>
    </location>
</feature>
<feature type="compositionally biased region" description="Polar residues" evidence="1">
    <location>
        <begin position="1"/>
        <end position="20"/>
    </location>
</feature>
<organism evidence="2 3">
    <name type="scientific">Cohnella faecalis</name>
    <dbReference type="NCBI Taxonomy" id="2315694"/>
    <lineage>
        <taxon>Bacteria</taxon>
        <taxon>Bacillati</taxon>
        <taxon>Bacillota</taxon>
        <taxon>Bacilli</taxon>
        <taxon>Bacillales</taxon>
        <taxon>Paenibacillaceae</taxon>
        <taxon>Cohnella</taxon>
    </lineage>
</organism>